<protein>
    <submittedName>
        <fullName evidence="1">Uncharacterized protein</fullName>
    </submittedName>
</protein>
<reference evidence="1 2" key="1">
    <citation type="submission" date="2021-07" db="EMBL/GenBank/DDBJ databases">
        <authorList>
            <person name="Palmer J.M."/>
        </authorList>
    </citation>
    <scope>NUCLEOTIDE SEQUENCE [LARGE SCALE GENOMIC DNA]</scope>
    <source>
        <strain evidence="1 2">AT_MEX2019</strain>
        <tissue evidence="1">Muscle</tissue>
    </source>
</reference>
<organism evidence="1 2">
    <name type="scientific">Ataeniobius toweri</name>
    <dbReference type="NCBI Taxonomy" id="208326"/>
    <lineage>
        <taxon>Eukaryota</taxon>
        <taxon>Metazoa</taxon>
        <taxon>Chordata</taxon>
        <taxon>Craniata</taxon>
        <taxon>Vertebrata</taxon>
        <taxon>Euteleostomi</taxon>
        <taxon>Actinopterygii</taxon>
        <taxon>Neopterygii</taxon>
        <taxon>Teleostei</taxon>
        <taxon>Neoteleostei</taxon>
        <taxon>Acanthomorphata</taxon>
        <taxon>Ovalentaria</taxon>
        <taxon>Atherinomorphae</taxon>
        <taxon>Cyprinodontiformes</taxon>
        <taxon>Goodeidae</taxon>
        <taxon>Ataeniobius</taxon>
    </lineage>
</organism>
<dbReference type="Proteomes" id="UP001345963">
    <property type="component" value="Unassembled WGS sequence"/>
</dbReference>
<accession>A0ABU7AEW6</accession>
<proteinExistence type="predicted"/>
<gene>
    <name evidence="1" type="ORF">ATANTOWER_007747</name>
</gene>
<dbReference type="EMBL" id="JAHUTI010011740">
    <property type="protein sequence ID" value="MED6236341.1"/>
    <property type="molecule type" value="Genomic_DNA"/>
</dbReference>
<evidence type="ECO:0000313" key="2">
    <source>
        <dbReference type="Proteomes" id="UP001345963"/>
    </source>
</evidence>
<evidence type="ECO:0000313" key="1">
    <source>
        <dbReference type="EMBL" id="MED6236341.1"/>
    </source>
</evidence>
<name>A0ABU7AEW6_9TELE</name>
<sequence length="73" mass="7968">MPETPQLTPLDVEKQKLYSKLLTNSLTLSLRECPATLPRKLISAACILGYCSFGHDSRFMPIGEGLALCSVLS</sequence>
<comment type="caution">
    <text evidence="1">The sequence shown here is derived from an EMBL/GenBank/DDBJ whole genome shotgun (WGS) entry which is preliminary data.</text>
</comment>
<keyword evidence="2" id="KW-1185">Reference proteome</keyword>